<dbReference type="Gene3D" id="1.10.150.650">
    <property type="match status" value="1"/>
</dbReference>
<evidence type="ECO:0000313" key="1">
    <source>
        <dbReference type="EMBL" id="GAA1100140.1"/>
    </source>
</evidence>
<gene>
    <name evidence="1" type="ORF">GCM10009668_17430</name>
</gene>
<dbReference type="EMBL" id="BAAALG010000007">
    <property type="protein sequence ID" value="GAA1100140.1"/>
    <property type="molecule type" value="Genomic_DNA"/>
</dbReference>
<proteinExistence type="predicted"/>
<name>A0ABP4EA30_9ACTN</name>
<dbReference type="CDD" id="cd07438">
    <property type="entry name" value="PHP_HisPPase_AMP"/>
    <property type="match status" value="1"/>
</dbReference>
<dbReference type="Gene3D" id="3.20.20.140">
    <property type="entry name" value="Metal-dependent hydrolases"/>
    <property type="match status" value="1"/>
</dbReference>
<dbReference type="InterPro" id="IPR016195">
    <property type="entry name" value="Pol/histidinol_Pase-like"/>
</dbReference>
<keyword evidence="2" id="KW-1185">Reference proteome</keyword>
<reference evidence="2" key="1">
    <citation type="journal article" date="2019" name="Int. J. Syst. Evol. Microbiol.">
        <title>The Global Catalogue of Microorganisms (GCM) 10K type strain sequencing project: providing services to taxonomists for standard genome sequencing and annotation.</title>
        <authorList>
            <consortium name="The Broad Institute Genomics Platform"/>
            <consortium name="The Broad Institute Genome Sequencing Center for Infectious Disease"/>
            <person name="Wu L."/>
            <person name="Ma J."/>
        </authorList>
    </citation>
    <scope>NUCLEOTIDE SEQUENCE [LARGE SCALE GENOMIC DNA]</scope>
    <source>
        <strain evidence="2">JCM 13008</strain>
    </source>
</reference>
<protein>
    <submittedName>
        <fullName evidence="1">PHP domain-containing protein</fullName>
    </submittedName>
</protein>
<dbReference type="Proteomes" id="UP001501581">
    <property type="component" value="Unassembled WGS sequence"/>
</dbReference>
<sequence length="271" mass="28455">MTAAARAGLDVVALTDHDTAEGWTEAATAARGLGITLVPGMEISTEYEGRAVHLLAYLPDPGYPPLVEALTRVLAARNARVPAIVERLVAHGVEITVEDVIAGAGDAAAVGRPHVADAMVAKGIVEHRDQAFAQWLSPGRPGHVMRYSADLREMIGLVEAAGGVSVLAHVWGRHLPATLDVPVIAELADLGLGGLEVDHQDHDADARARLREVAVDLDLVITGSSDHHGLGKTDHDLGCNLTDPHQYDRLLDRAAAAAARSGRTTPAVENA</sequence>
<accession>A0ABP4EA30</accession>
<dbReference type="SUPFAM" id="SSF89550">
    <property type="entry name" value="PHP domain-like"/>
    <property type="match status" value="1"/>
</dbReference>
<dbReference type="PANTHER" id="PTHR42924:SF3">
    <property type="entry name" value="POLYMERASE_HISTIDINOL PHOSPHATASE N-TERMINAL DOMAIN-CONTAINING PROTEIN"/>
    <property type="match status" value="1"/>
</dbReference>
<dbReference type="InterPro" id="IPR052018">
    <property type="entry name" value="PHP_domain"/>
</dbReference>
<evidence type="ECO:0000313" key="2">
    <source>
        <dbReference type="Proteomes" id="UP001501581"/>
    </source>
</evidence>
<comment type="caution">
    <text evidence="1">The sequence shown here is derived from an EMBL/GenBank/DDBJ whole genome shotgun (WGS) entry which is preliminary data.</text>
</comment>
<dbReference type="PANTHER" id="PTHR42924">
    <property type="entry name" value="EXONUCLEASE"/>
    <property type="match status" value="1"/>
</dbReference>
<organism evidence="1 2">
    <name type="scientific">Nocardioides dubius</name>
    <dbReference type="NCBI Taxonomy" id="317019"/>
    <lineage>
        <taxon>Bacteria</taxon>
        <taxon>Bacillati</taxon>
        <taxon>Actinomycetota</taxon>
        <taxon>Actinomycetes</taxon>
        <taxon>Propionibacteriales</taxon>
        <taxon>Nocardioidaceae</taxon>
        <taxon>Nocardioides</taxon>
    </lineage>
</organism>